<name>A0ABW9KL73_9BACT</name>
<sequence>MAEGHDSKQAREAFEAAERNRNEPIPEAERGGHDKSHAAHLQTEGKAHTMPEGNHRQGSEPGALREPPQDPGRIGKTFRRQ</sequence>
<evidence type="ECO:0008006" key="4">
    <source>
        <dbReference type="Google" id="ProtNLM"/>
    </source>
</evidence>
<gene>
    <name evidence="2" type="ORF">ACK2TP_12145</name>
</gene>
<evidence type="ECO:0000313" key="3">
    <source>
        <dbReference type="Proteomes" id="UP001634747"/>
    </source>
</evidence>
<dbReference type="Proteomes" id="UP001634747">
    <property type="component" value="Unassembled WGS sequence"/>
</dbReference>
<evidence type="ECO:0000256" key="1">
    <source>
        <dbReference type="SAM" id="MobiDB-lite"/>
    </source>
</evidence>
<protein>
    <recommendedName>
        <fullName evidence="4">Stress-induced acidophilic repeat motif-containing protein</fullName>
    </recommendedName>
</protein>
<reference evidence="2 3" key="1">
    <citation type="submission" date="2024-12" db="EMBL/GenBank/DDBJ databases">
        <authorList>
            <person name="Lee Y."/>
        </authorList>
    </citation>
    <scope>NUCLEOTIDE SEQUENCE [LARGE SCALE GENOMIC DNA]</scope>
    <source>
        <strain evidence="2 3">03SUJ4</strain>
    </source>
</reference>
<dbReference type="RefSeq" id="WP_263412009.1">
    <property type="nucleotide sequence ID" value="NZ_BAABBH010000001.1"/>
</dbReference>
<dbReference type="EMBL" id="JBJYXY010000001">
    <property type="protein sequence ID" value="MFN2976516.1"/>
    <property type="molecule type" value="Genomic_DNA"/>
</dbReference>
<feature type="compositionally biased region" description="Basic and acidic residues" evidence="1">
    <location>
        <begin position="1"/>
        <end position="58"/>
    </location>
</feature>
<feature type="region of interest" description="Disordered" evidence="1">
    <location>
        <begin position="1"/>
        <end position="81"/>
    </location>
</feature>
<proteinExistence type="predicted"/>
<comment type="caution">
    <text evidence="2">The sequence shown here is derived from an EMBL/GenBank/DDBJ whole genome shotgun (WGS) entry which is preliminary data.</text>
</comment>
<keyword evidence="3" id="KW-1185">Reference proteome</keyword>
<accession>A0ABW9KL73</accession>
<organism evidence="2 3">
    <name type="scientific">Terriglobus aquaticus</name>
    <dbReference type="NCBI Taxonomy" id="940139"/>
    <lineage>
        <taxon>Bacteria</taxon>
        <taxon>Pseudomonadati</taxon>
        <taxon>Acidobacteriota</taxon>
        <taxon>Terriglobia</taxon>
        <taxon>Terriglobales</taxon>
        <taxon>Acidobacteriaceae</taxon>
        <taxon>Terriglobus</taxon>
    </lineage>
</organism>
<evidence type="ECO:0000313" key="2">
    <source>
        <dbReference type="EMBL" id="MFN2976516.1"/>
    </source>
</evidence>